<dbReference type="InterPro" id="IPR013785">
    <property type="entry name" value="Aldolase_TIM"/>
</dbReference>
<dbReference type="CDD" id="cd00564">
    <property type="entry name" value="TMP_TenI"/>
    <property type="match status" value="1"/>
</dbReference>
<keyword evidence="4 9" id="KW-0460">Magnesium</keyword>
<dbReference type="FunFam" id="3.20.20.70:FF:000096">
    <property type="entry name" value="Thiamine-phosphate synthase"/>
    <property type="match status" value="1"/>
</dbReference>
<dbReference type="GO" id="GO:0009228">
    <property type="term" value="P:thiamine biosynthetic process"/>
    <property type="evidence" value="ECO:0007669"/>
    <property type="project" value="UniProtKB-KW"/>
</dbReference>
<dbReference type="GO" id="GO:0009229">
    <property type="term" value="P:thiamine diphosphate biosynthetic process"/>
    <property type="evidence" value="ECO:0007669"/>
    <property type="project" value="UniProtKB-UniRule"/>
</dbReference>
<dbReference type="Gene3D" id="3.20.20.70">
    <property type="entry name" value="Aldolase class I"/>
    <property type="match status" value="1"/>
</dbReference>
<evidence type="ECO:0000256" key="10">
    <source>
        <dbReference type="RuleBase" id="RU003826"/>
    </source>
</evidence>
<dbReference type="AlphaFoldDB" id="A0A9D1HPY6"/>
<evidence type="ECO:0000256" key="3">
    <source>
        <dbReference type="ARBA" id="ARBA00022723"/>
    </source>
</evidence>
<evidence type="ECO:0000256" key="1">
    <source>
        <dbReference type="ARBA" id="ARBA00005165"/>
    </source>
</evidence>
<feature type="binding site" evidence="9">
    <location>
        <position position="73"/>
    </location>
    <ligand>
        <name>Mg(2+)</name>
        <dbReference type="ChEBI" id="CHEBI:18420"/>
    </ligand>
</feature>
<evidence type="ECO:0000256" key="6">
    <source>
        <dbReference type="ARBA" id="ARBA00047334"/>
    </source>
</evidence>
<dbReference type="InterPro" id="IPR034291">
    <property type="entry name" value="TMP_synthase"/>
</dbReference>
<sequence length="214" mass="23025">MKFAKDQLQLYAITDRSWLKGRSLESVVEAALAGGATMLQLREKTLSDEEMLKEALALKPICARYQVPLIINDRVDIAKRAGADGVHLGQDDQDLDEARAILGPQAIIGVSCHNLNEAKEAWRKGADYLGAGAVFSTSSKDDASALDWQELACMTEQIPLPIVAIGGIQTSNVSLLKGKGLAGVAVISAVFAADDICRATAELKIKIEEMMRDD</sequence>
<dbReference type="GO" id="GO:0000287">
    <property type="term" value="F:magnesium ion binding"/>
    <property type="evidence" value="ECO:0007669"/>
    <property type="project" value="UniProtKB-UniRule"/>
</dbReference>
<feature type="binding site" evidence="9">
    <location>
        <position position="167"/>
    </location>
    <ligand>
        <name>2-[(2R,5Z)-2-carboxy-4-methylthiazol-5(2H)-ylidene]ethyl phosphate</name>
        <dbReference type="ChEBI" id="CHEBI:62899"/>
    </ligand>
</feature>
<protein>
    <recommendedName>
        <fullName evidence="9">Thiamine-phosphate synthase</fullName>
        <shortName evidence="9">TP synthase</shortName>
        <shortName evidence="9">TPS</shortName>
        <ecNumber evidence="9">2.5.1.3</ecNumber>
    </recommendedName>
    <alternativeName>
        <fullName evidence="9">Thiamine-phosphate pyrophosphorylase</fullName>
        <shortName evidence="9">TMP pyrophosphorylase</shortName>
        <shortName evidence="9">TMP-PPase</shortName>
    </alternativeName>
</protein>
<feature type="binding site" evidence="9">
    <location>
        <position position="92"/>
    </location>
    <ligand>
        <name>Mg(2+)</name>
        <dbReference type="ChEBI" id="CHEBI:18420"/>
    </ligand>
</feature>
<dbReference type="SUPFAM" id="SSF51391">
    <property type="entry name" value="Thiamin phosphate synthase"/>
    <property type="match status" value="1"/>
</dbReference>
<comment type="catalytic activity">
    <reaction evidence="8 9 10">
        <text>2-[(2R,5Z)-2-carboxy-4-methylthiazol-5(2H)-ylidene]ethyl phosphate + 4-amino-2-methyl-5-(diphosphooxymethyl)pyrimidine + 2 H(+) = thiamine phosphate + CO2 + diphosphate</text>
        <dbReference type="Rhea" id="RHEA:47844"/>
        <dbReference type="ChEBI" id="CHEBI:15378"/>
        <dbReference type="ChEBI" id="CHEBI:16526"/>
        <dbReference type="ChEBI" id="CHEBI:33019"/>
        <dbReference type="ChEBI" id="CHEBI:37575"/>
        <dbReference type="ChEBI" id="CHEBI:57841"/>
        <dbReference type="ChEBI" id="CHEBI:62899"/>
        <dbReference type="EC" id="2.5.1.3"/>
    </reaction>
</comment>
<feature type="binding site" evidence="9">
    <location>
        <position position="111"/>
    </location>
    <ligand>
        <name>4-amino-2-methyl-5-(diphosphooxymethyl)pyrimidine</name>
        <dbReference type="ChEBI" id="CHEBI:57841"/>
    </ligand>
</feature>
<dbReference type="PANTHER" id="PTHR20857">
    <property type="entry name" value="THIAMINE-PHOSPHATE PYROPHOSPHORYLASE"/>
    <property type="match status" value="1"/>
</dbReference>
<keyword evidence="5 9" id="KW-0784">Thiamine biosynthesis</keyword>
<feature type="binding site" evidence="9">
    <location>
        <position position="140"/>
    </location>
    <ligand>
        <name>4-amino-2-methyl-5-(diphosphooxymethyl)pyrimidine</name>
        <dbReference type="ChEBI" id="CHEBI:57841"/>
    </ligand>
</feature>
<dbReference type="Proteomes" id="UP000824175">
    <property type="component" value="Unassembled WGS sequence"/>
</dbReference>
<comment type="pathway">
    <text evidence="1 9 11">Cofactor biosynthesis; thiamine diphosphate biosynthesis; thiamine phosphate from 4-amino-2-methyl-5-diphosphomethylpyrimidine and 4-methyl-5-(2-phosphoethyl)-thiazole: step 1/1.</text>
</comment>
<comment type="similarity">
    <text evidence="9 10">Belongs to the thiamine-phosphate synthase family.</text>
</comment>
<dbReference type="Pfam" id="PF02581">
    <property type="entry name" value="TMP-TENI"/>
    <property type="match status" value="1"/>
</dbReference>
<reference evidence="13" key="1">
    <citation type="submission" date="2020-10" db="EMBL/GenBank/DDBJ databases">
        <authorList>
            <person name="Gilroy R."/>
        </authorList>
    </citation>
    <scope>NUCLEOTIDE SEQUENCE</scope>
    <source>
        <strain evidence="13">CHK195-11698</strain>
    </source>
</reference>
<feature type="binding site" evidence="9">
    <location>
        <begin position="187"/>
        <end position="188"/>
    </location>
    <ligand>
        <name>2-[(2R,5Z)-2-carboxy-4-methylthiazol-5(2H)-ylidene]ethyl phosphate</name>
        <dbReference type="ChEBI" id="CHEBI:62899"/>
    </ligand>
</feature>
<feature type="binding site" evidence="9">
    <location>
        <position position="72"/>
    </location>
    <ligand>
        <name>4-amino-2-methyl-5-(diphosphooxymethyl)pyrimidine</name>
        <dbReference type="ChEBI" id="CHEBI:57841"/>
    </ligand>
</feature>
<feature type="binding site" evidence="9">
    <location>
        <begin position="137"/>
        <end position="139"/>
    </location>
    <ligand>
        <name>2-[(2R,5Z)-2-carboxy-4-methylthiazol-5(2H)-ylidene]ethyl phosphate</name>
        <dbReference type="ChEBI" id="CHEBI:62899"/>
    </ligand>
</feature>
<dbReference type="PANTHER" id="PTHR20857:SF15">
    <property type="entry name" value="THIAMINE-PHOSPHATE SYNTHASE"/>
    <property type="match status" value="1"/>
</dbReference>
<keyword evidence="3 9" id="KW-0479">Metal-binding</keyword>
<dbReference type="InterPro" id="IPR036206">
    <property type="entry name" value="ThiamineP_synth_sf"/>
</dbReference>
<dbReference type="HAMAP" id="MF_00097">
    <property type="entry name" value="TMP_synthase"/>
    <property type="match status" value="1"/>
</dbReference>
<organism evidence="13 14">
    <name type="scientific">Candidatus Fimiplasma intestinipullorum</name>
    <dbReference type="NCBI Taxonomy" id="2840825"/>
    <lineage>
        <taxon>Bacteria</taxon>
        <taxon>Bacillati</taxon>
        <taxon>Bacillota</taxon>
        <taxon>Clostridia</taxon>
        <taxon>Eubacteriales</taxon>
        <taxon>Candidatus Fimiplasma</taxon>
    </lineage>
</organism>
<accession>A0A9D1HPY6</accession>
<comment type="cofactor">
    <cofactor evidence="9">
        <name>Mg(2+)</name>
        <dbReference type="ChEBI" id="CHEBI:18420"/>
    </cofactor>
    <text evidence="9">Binds 1 Mg(2+) ion per subunit.</text>
</comment>
<dbReference type="InterPro" id="IPR022998">
    <property type="entry name" value="ThiamineP_synth_TenI"/>
</dbReference>
<evidence type="ECO:0000256" key="9">
    <source>
        <dbReference type="HAMAP-Rule" id="MF_00097"/>
    </source>
</evidence>
<reference evidence="13" key="2">
    <citation type="journal article" date="2021" name="PeerJ">
        <title>Extensive microbial diversity within the chicken gut microbiome revealed by metagenomics and culture.</title>
        <authorList>
            <person name="Gilroy R."/>
            <person name="Ravi A."/>
            <person name="Getino M."/>
            <person name="Pursley I."/>
            <person name="Horton D.L."/>
            <person name="Alikhan N.F."/>
            <person name="Baker D."/>
            <person name="Gharbi K."/>
            <person name="Hall N."/>
            <person name="Watson M."/>
            <person name="Adriaenssens E.M."/>
            <person name="Foster-Nyarko E."/>
            <person name="Jarju S."/>
            <person name="Secka A."/>
            <person name="Antonio M."/>
            <person name="Oren A."/>
            <person name="Chaudhuri R.R."/>
            <person name="La Ragione R."/>
            <person name="Hildebrand F."/>
            <person name="Pallen M.J."/>
        </authorList>
    </citation>
    <scope>NUCLEOTIDE SEQUENCE</scope>
    <source>
        <strain evidence="13">CHK195-11698</strain>
    </source>
</reference>
<evidence type="ECO:0000256" key="4">
    <source>
        <dbReference type="ARBA" id="ARBA00022842"/>
    </source>
</evidence>
<evidence type="ECO:0000313" key="13">
    <source>
        <dbReference type="EMBL" id="HIU14645.1"/>
    </source>
</evidence>
<name>A0A9D1HPY6_9FIRM</name>
<evidence type="ECO:0000256" key="5">
    <source>
        <dbReference type="ARBA" id="ARBA00022977"/>
    </source>
</evidence>
<feature type="binding site" evidence="9">
    <location>
        <begin position="40"/>
        <end position="44"/>
    </location>
    <ligand>
        <name>4-amino-2-methyl-5-(diphosphooxymethyl)pyrimidine</name>
        <dbReference type="ChEBI" id="CHEBI:57841"/>
    </ligand>
</feature>
<dbReference type="EC" id="2.5.1.3" evidence="9"/>
<comment type="catalytic activity">
    <reaction evidence="6 9 10">
        <text>4-methyl-5-(2-phosphooxyethyl)-thiazole + 4-amino-2-methyl-5-(diphosphooxymethyl)pyrimidine + H(+) = thiamine phosphate + diphosphate</text>
        <dbReference type="Rhea" id="RHEA:22328"/>
        <dbReference type="ChEBI" id="CHEBI:15378"/>
        <dbReference type="ChEBI" id="CHEBI:33019"/>
        <dbReference type="ChEBI" id="CHEBI:37575"/>
        <dbReference type="ChEBI" id="CHEBI:57841"/>
        <dbReference type="ChEBI" id="CHEBI:58296"/>
        <dbReference type="EC" id="2.5.1.3"/>
    </reaction>
</comment>
<evidence type="ECO:0000259" key="12">
    <source>
        <dbReference type="Pfam" id="PF02581"/>
    </source>
</evidence>
<dbReference type="EMBL" id="DVMJ01000104">
    <property type="protein sequence ID" value="HIU14645.1"/>
    <property type="molecule type" value="Genomic_DNA"/>
</dbReference>
<comment type="catalytic activity">
    <reaction evidence="7 9 10">
        <text>2-(2-carboxy-4-methylthiazol-5-yl)ethyl phosphate + 4-amino-2-methyl-5-(diphosphooxymethyl)pyrimidine + 2 H(+) = thiamine phosphate + CO2 + diphosphate</text>
        <dbReference type="Rhea" id="RHEA:47848"/>
        <dbReference type="ChEBI" id="CHEBI:15378"/>
        <dbReference type="ChEBI" id="CHEBI:16526"/>
        <dbReference type="ChEBI" id="CHEBI:33019"/>
        <dbReference type="ChEBI" id="CHEBI:37575"/>
        <dbReference type="ChEBI" id="CHEBI:57841"/>
        <dbReference type="ChEBI" id="CHEBI:62890"/>
        <dbReference type="EC" id="2.5.1.3"/>
    </reaction>
</comment>
<comment type="caution">
    <text evidence="13">The sequence shown here is derived from an EMBL/GenBank/DDBJ whole genome shotgun (WGS) entry which is preliminary data.</text>
</comment>
<dbReference type="GO" id="GO:0005737">
    <property type="term" value="C:cytoplasm"/>
    <property type="evidence" value="ECO:0007669"/>
    <property type="project" value="TreeGrafter"/>
</dbReference>
<evidence type="ECO:0000256" key="8">
    <source>
        <dbReference type="ARBA" id="ARBA00047883"/>
    </source>
</evidence>
<evidence type="ECO:0000256" key="11">
    <source>
        <dbReference type="RuleBase" id="RU004253"/>
    </source>
</evidence>
<keyword evidence="2 9" id="KW-0808">Transferase</keyword>
<proteinExistence type="inferred from homology"/>
<evidence type="ECO:0000256" key="2">
    <source>
        <dbReference type="ARBA" id="ARBA00022679"/>
    </source>
</evidence>
<dbReference type="NCBIfam" id="TIGR00693">
    <property type="entry name" value="thiE"/>
    <property type="match status" value="1"/>
</dbReference>
<gene>
    <name evidence="9 13" type="primary">thiE</name>
    <name evidence="13" type="ORF">IAD15_11370</name>
</gene>
<comment type="function">
    <text evidence="9">Condenses 4-methyl-5-(beta-hydroxyethyl)thiazole monophosphate (THZ-P) and 2-methyl-4-amino-5-hydroxymethyl pyrimidine pyrophosphate (HMP-PP) to form thiamine monophosphate (TMP).</text>
</comment>
<evidence type="ECO:0000256" key="7">
    <source>
        <dbReference type="ARBA" id="ARBA00047851"/>
    </source>
</evidence>
<feature type="domain" description="Thiamine phosphate synthase/TenI" evidence="12">
    <location>
        <begin position="10"/>
        <end position="190"/>
    </location>
</feature>
<evidence type="ECO:0000313" key="14">
    <source>
        <dbReference type="Proteomes" id="UP000824175"/>
    </source>
</evidence>
<dbReference type="GO" id="GO:0004789">
    <property type="term" value="F:thiamine-phosphate diphosphorylase activity"/>
    <property type="evidence" value="ECO:0007669"/>
    <property type="project" value="UniProtKB-UniRule"/>
</dbReference>